<feature type="chain" id="PRO_5040972297" evidence="2">
    <location>
        <begin position="30"/>
        <end position="182"/>
    </location>
</feature>
<feature type="signal peptide" evidence="2">
    <location>
        <begin position="1"/>
        <end position="29"/>
    </location>
</feature>
<gene>
    <name evidence="3" type="ORF">M1B34_15135</name>
</gene>
<keyword evidence="2" id="KW-0732">Signal</keyword>
<dbReference type="RefSeq" id="WP_268265540.1">
    <property type="nucleotide sequence ID" value="NZ_JALQCW010000035.1"/>
</dbReference>
<evidence type="ECO:0000256" key="1">
    <source>
        <dbReference type="SAM" id="MobiDB-lite"/>
    </source>
</evidence>
<reference evidence="3 4" key="1">
    <citation type="journal article" date="2022" name="Int. J. Syst. Evol. Microbiol.">
        <title>Pseudomonas aegrilactucae sp. nov. and Pseudomonas morbosilactucae sp. nov., pathogens causing bacterial rot of lettuce in Japan.</title>
        <authorList>
            <person name="Sawada H."/>
            <person name="Fujikawa T."/>
            <person name="Satou M."/>
        </authorList>
    </citation>
    <scope>NUCLEOTIDE SEQUENCE [LARGE SCALE GENOMIC DNA]</scope>
    <source>
        <strain evidence="3 4">MAFF 302030</strain>
    </source>
</reference>
<name>A0A9X1YVX1_9PSED</name>
<evidence type="ECO:0000313" key="3">
    <source>
        <dbReference type="EMBL" id="MCK9799006.1"/>
    </source>
</evidence>
<feature type="compositionally biased region" description="Low complexity" evidence="1">
    <location>
        <begin position="107"/>
        <end position="119"/>
    </location>
</feature>
<feature type="compositionally biased region" description="Basic and acidic residues" evidence="1">
    <location>
        <begin position="120"/>
        <end position="140"/>
    </location>
</feature>
<dbReference type="Proteomes" id="UP001155059">
    <property type="component" value="Unassembled WGS sequence"/>
</dbReference>
<evidence type="ECO:0000313" key="4">
    <source>
        <dbReference type="Proteomes" id="UP001155059"/>
    </source>
</evidence>
<dbReference type="AlphaFoldDB" id="A0A9X1YVX1"/>
<proteinExistence type="predicted"/>
<accession>A0A9X1YVX1</accession>
<feature type="region of interest" description="Disordered" evidence="1">
    <location>
        <begin position="100"/>
        <end position="182"/>
    </location>
</feature>
<feature type="compositionally biased region" description="Basic and acidic residues" evidence="1">
    <location>
        <begin position="165"/>
        <end position="182"/>
    </location>
</feature>
<sequence length="182" mass="19777">MPKRSTSSPALLATALAALLLGGTSLAQAAQAGIEFSPDNGSSSDSIGTLRRDSHGVYTLHNSRFSANDLQNLQDSLKRSNADVESLKKTVSEQARLIEELKRNNGSSSSSNDQSSLKRSVSDQERQLDKLSKQVEDLKRNGGSGSSSNSSELSDLKRTVSNQDRQLDRLERSLDELSRKVR</sequence>
<organism evidence="3 4">
    <name type="scientific">Pseudomonas morbosilactucae</name>
    <dbReference type="NCBI Taxonomy" id="2938197"/>
    <lineage>
        <taxon>Bacteria</taxon>
        <taxon>Pseudomonadati</taxon>
        <taxon>Pseudomonadota</taxon>
        <taxon>Gammaproteobacteria</taxon>
        <taxon>Pseudomonadales</taxon>
        <taxon>Pseudomonadaceae</taxon>
        <taxon>Pseudomonas</taxon>
    </lineage>
</organism>
<comment type="caution">
    <text evidence="3">The sequence shown here is derived from an EMBL/GenBank/DDBJ whole genome shotgun (WGS) entry which is preliminary data.</text>
</comment>
<dbReference type="Gene3D" id="1.10.287.1490">
    <property type="match status" value="1"/>
</dbReference>
<protein>
    <submittedName>
        <fullName evidence="3">Uncharacterized protein</fullName>
    </submittedName>
</protein>
<evidence type="ECO:0000256" key="2">
    <source>
        <dbReference type="SAM" id="SignalP"/>
    </source>
</evidence>
<dbReference type="EMBL" id="JALQCW010000035">
    <property type="protein sequence ID" value="MCK9799006.1"/>
    <property type="molecule type" value="Genomic_DNA"/>
</dbReference>
<reference evidence="3 4" key="2">
    <citation type="journal article" date="2023" name="Plant Pathol.">
        <title>Dismantling and reorganizing Pseudomonas marginalis sensu#lato.</title>
        <authorList>
            <person name="Sawada H."/>
            <person name="Fujikawa T."/>
            <person name="Satou M."/>
        </authorList>
    </citation>
    <scope>NUCLEOTIDE SEQUENCE [LARGE SCALE GENOMIC DNA]</scope>
    <source>
        <strain evidence="3 4">MAFF 302030</strain>
    </source>
</reference>